<evidence type="ECO:0000259" key="9">
    <source>
        <dbReference type="Pfam" id="PF25198"/>
    </source>
</evidence>
<dbReference type="Proteomes" id="UP001589854">
    <property type="component" value="Unassembled WGS sequence"/>
</dbReference>
<feature type="domain" description="Spore germination protein N-terminal" evidence="9">
    <location>
        <begin position="4"/>
        <end position="168"/>
    </location>
</feature>
<evidence type="ECO:0000256" key="4">
    <source>
        <dbReference type="ARBA" id="ARBA00022729"/>
    </source>
</evidence>
<sequence>MNIDQKILDDVQLITAGGYDYLEADMLQTTAVTPNYQPDKSVINETYTASSKLNKEVRSKINEQSDKPFVSGKIQVALYSRRLAEEGMIDTIDTLQRDPSVGSNVYLGIVEGSAKELLEKQYGNADNGNYLSSLIEQNIETGTIPKTNLHEFIYAYYAEGMDPFLPLLGSENSRVDIKGIAFFKSDQYVHQIAEEEKQFLFKILYENKSSEGSMPIELGEDGKDGEYASVFNINSKRSYDIQKPMTDSDITIHMKIKGVLREFTGKKVDKKSISMIESKMKEAIEKQGSELIKEFQELNIDPLGIGEQVRTRTRNWDQKKWQEIYPTIEVNVKTSVKILETGVIE</sequence>
<dbReference type="RefSeq" id="WP_378929164.1">
    <property type="nucleotide sequence ID" value="NZ_JBHLVO010000001.1"/>
</dbReference>
<dbReference type="InterPro" id="IPR046953">
    <property type="entry name" value="Spore_GerAC-like_C"/>
</dbReference>
<keyword evidence="7" id="KW-0449">Lipoprotein</keyword>
<keyword evidence="11" id="KW-1185">Reference proteome</keyword>
<comment type="subcellular location">
    <subcellularLocation>
        <location evidence="1">Membrane</location>
        <topology evidence="1">Lipid-anchor</topology>
    </subcellularLocation>
</comment>
<evidence type="ECO:0000256" key="3">
    <source>
        <dbReference type="ARBA" id="ARBA00022544"/>
    </source>
</evidence>
<dbReference type="Gene3D" id="3.30.300.210">
    <property type="entry name" value="Nutrient germinant receptor protein C, domain 3"/>
    <property type="match status" value="1"/>
</dbReference>
<evidence type="ECO:0000256" key="7">
    <source>
        <dbReference type="ARBA" id="ARBA00023288"/>
    </source>
</evidence>
<keyword evidence="3" id="KW-0309">Germination</keyword>
<dbReference type="NCBIfam" id="TIGR02887">
    <property type="entry name" value="spore_ger_x_C"/>
    <property type="match status" value="1"/>
</dbReference>
<evidence type="ECO:0000256" key="6">
    <source>
        <dbReference type="ARBA" id="ARBA00023139"/>
    </source>
</evidence>
<proteinExistence type="inferred from homology"/>
<dbReference type="InterPro" id="IPR008844">
    <property type="entry name" value="Spore_GerAC-like"/>
</dbReference>
<dbReference type="Pfam" id="PF25198">
    <property type="entry name" value="Spore_GerAC_N"/>
    <property type="match status" value="1"/>
</dbReference>
<organism evidence="10 11">
    <name type="scientific">Metabacillus herbersteinensis</name>
    <dbReference type="NCBI Taxonomy" id="283816"/>
    <lineage>
        <taxon>Bacteria</taxon>
        <taxon>Bacillati</taxon>
        <taxon>Bacillota</taxon>
        <taxon>Bacilli</taxon>
        <taxon>Bacillales</taxon>
        <taxon>Bacillaceae</taxon>
        <taxon>Metabacillus</taxon>
    </lineage>
</organism>
<evidence type="ECO:0000259" key="8">
    <source>
        <dbReference type="Pfam" id="PF05504"/>
    </source>
</evidence>
<dbReference type="InterPro" id="IPR057336">
    <property type="entry name" value="GerAC_N"/>
</dbReference>
<feature type="domain" description="Spore germination GerAC-like C-terminal" evidence="8">
    <location>
        <begin position="178"/>
        <end position="342"/>
    </location>
</feature>
<evidence type="ECO:0000313" key="11">
    <source>
        <dbReference type="Proteomes" id="UP001589854"/>
    </source>
</evidence>
<evidence type="ECO:0000256" key="2">
    <source>
        <dbReference type="ARBA" id="ARBA00007886"/>
    </source>
</evidence>
<name>A0ABV6G870_9BACI</name>
<accession>A0ABV6G870</accession>
<keyword evidence="6" id="KW-0564">Palmitate</keyword>
<dbReference type="EMBL" id="JBHLVO010000001">
    <property type="protein sequence ID" value="MFC0269850.1"/>
    <property type="molecule type" value="Genomic_DNA"/>
</dbReference>
<comment type="caution">
    <text evidence="10">The sequence shown here is derived from an EMBL/GenBank/DDBJ whole genome shotgun (WGS) entry which is preliminary data.</text>
</comment>
<dbReference type="Pfam" id="PF05504">
    <property type="entry name" value="Spore_GerAC"/>
    <property type="match status" value="1"/>
</dbReference>
<dbReference type="PANTHER" id="PTHR35789">
    <property type="entry name" value="SPORE GERMINATION PROTEIN B3"/>
    <property type="match status" value="1"/>
</dbReference>
<dbReference type="PANTHER" id="PTHR35789:SF1">
    <property type="entry name" value="SPORE GERMINATION PROTEIN B3"/>
    <property type="match status" value="1"/>
</dbReference>
<evidence type="ECO:0000256" key="5">
    <source>
        <dbReference type="ARBA" id="ARBA00023136"/>
    </source>
</evidence>
<keyword evidence="5" id="KW-0472">Membrane</keyword>
<evidence type="ECO:0000313" key="10">
    <source>
        <dbReference type="EMBL" id="MFC0269850.1"/>
    </source>
</evidence>
<keyword evidence="4" id="KW-0732">Signal</keyword>
<comment type="similarity">
    <text evidence="2">Belongs to the GerABKC lipoprotein family.</text>
</comment>
<gene>
    <name evidence="10" type="ORF">ACFFIX_00045</name>
</gene>
<reference evidence="10 11" key="1">
    <citation type="submission" date="2024-09" db="EMBL/GenBank/DDBJ databases">
        <authorList>
            <person name="Sun Q."/>
            <person name="Mori K."/>
        </authorList>
    </citation>
    <scope>NUCLEOTIDE SEQUENCE [LARGE SCALE GENOMIC DNA]</scope>
    <source>
        <strain evidence="10 11">CCM 7228</strain>
    </source>
</reference>
<protein>
    <submittedName>
        <fullName evidence="10">Ger(X)C family spore germination protein</fullName>
    </submittedName>
</protein>
<dbReference type="InterPro" id="IPR038501">
    <property type="entry name" value="Spore_GerAC_C_sf"/>
</dbReference>
<evidence type="ECO:0000256" key="1">
    <source>
        <dbReference type="ARBA" id="ARBA00004635"/>
    </source>
</evidence>